<keyword evidence="1" id="KW-0812">Transmembrane</keyword>
<evidence type="ECO:0000313" key="2">
    <source>
        <dbReference type="EMBL" id="MDS0293759.1"/>
    </source>
</evidence>
<reference evidence="2 3" key="1">
    <citation type="submission" date="2022-06" db="EMBL/GenBank/DDBJ databases">
        <title>Halogeometricum sp. a new haloarchaeum isolate from saline soil.</title>
        <authorList>
            <person name="Strakova D."/>
            <person name="Galisteo C."/>
            <person name="Sanchez-Porro C."/>
            <person name="Ventosa A."/>
        </authorList>
    </citation>
    <scope>NUCLEOTIDE SEQUENCE [LARGE SCALE GENOMIC DNA]</scope>
    <source>
        <strain evidence="3">S3BR25-2</strain>
    </source>
</reference>
<protein>
    <recommendedName>
        <fullName evidence="4">PEP-CTERM protein-sorting domain-containing protein</fullName>
    </recommendedName>
</protein>
<evidence type="ECO:0000256" key="1">
    <source>
        <dbReference type="SAM" id="Phobius"/>
    </source>
</evidence>
<evidence type="ECO:0000313" key="3">
    <source>
        <dbReference type="Proteomes" id="UP001254813"/>
    </source>
</evidence>
<organism evidence="2 3">
    <name type="scientific">Halogeometricum luteum</name>
    <dbReference type="NCBI Taxonomy" id="2950537"/>
    <lineage>
        <taxon>Archaea</taxon>
        <taxon>Methanobacteriati</taxon>
        <taxon>Methanobacteriota</taxon>
        <taxon>Stenosarchaea group</taxon>
        <taxon>Halobacteria</taxon>
        <taxon>Halobacteriales</taxon>
        <taxon>Haloferacaceae</taxon>
        <taxon>Halogeometricum</taxon>
    </lineage>
</organism>
<comment type="caution">
    <text evidence="2">The sequence shown here is derived from an EMBL/GenBank/DDBJ whole genome shotgun (WGS) entry which is preliminary data.</text>
</comment>
<sequence>MHPRWTAVAALSQALLAAVFVFHYVAGDSTSVVAAVGTVAALCASVSFGLEYRKRRRKKSAWNSTR</sequence>
<evidence type="ECO:0008006" key="4">
    <source>
        <dbReference type="Google" id="ProtNLM"/>
    </source>
</evidence>
<dbReference type="RefSeq" id="WP_310927573.1">
    <property type="nucleotide sequence ID" value="NZ_JAMQOQ010000001.1"/>
</dbReference>
<dbReference type="Proteomes" id="UP001254813">
    <property type="component" value="Unassembled WGS sequence"/>
</dbReference>
<feature type="transmembrane region" description="Helical" evidence="1">
    <location>
        <begin position="32"/>
        <end position="50"/>
    </location>
</feature>
<keyword evidence="1" id="KW-0472">Membrane</keyword>
<dbReference type="EMBL" id="JAMQOQ010000001">
    <property type="protein sequence ID" value="MDS0293759.1"/>
    <property type="molecule type" value="Genomic_DNA"/>
</dbReference>
<feature type="transmembrane region" description="Helical" evidence="1">
    <location>
        <begin position="7"/>
        <end position="26"/>
    </location>
</feature>
<keyword evidence="3" id="KW-1185">Reference proteome</keyword>
<name>A0ABU2FYZ7_9EURY</name>
<proteinExistence type="predicted"/>
<accession>A0ABU2FYZ7</accession>
<gene>
    <name evidence="2" type="ORF">NDI79_06185</name>
</gene>
<keyword evidence="1" id="KW-1133">Transmembrane helix</keyword>